<dbReference type="InterPro" id="IPR018246">
    <property type="entry name" value="AP_endonuc_F2_Zn_BS"/>
</dbReference>
<accession>A0A1W1X4M1</accession>
<dbReference type="EC" id="3.1.21.2" evidence="9"/>
<dbReference type="GO" id="GO:0006284">
    <property type="term" value="P:base-excision repair"/>
    <property type="evidence" value="ECO:0007669"/>
    <property type="project" value="TreeGrafter"/>
</dbReference>
<feature type="binding site" evidence="9">
    <location>
        <position position="181"/>
    </location>
    <ligand>
        <name>Zn(2+)</name>
        <dbReference type="ChEBI" id="CHEBI:29105"/>
        <label>2</label>
    </ligand>
</feature>
<dbReference type="FunFam" id="3.20.20.150:FF:000001">
    <property type="entry name" value="Probable endonuclease 4"/>
    <property type="match status" value="1"/>
</dbReference>
<dbReference type="CDD" id="cd00019">
    <property type="entry name" value="AP2Ec"/>
    <property type="match status" value="1"/>
</dbReference>
<evidence type="ECO:0000256" key="9">
    <source>
        <dbReference type="HAMAP-Rule" id="MF_00152"/>
    </source>
</evidence>
<dbReference type="InterPro" id="IPR036237">
    <property type="entry name" value="Xyl_isomerase-like_sf"/>
</dbReference>
<name>A0A1W1X4M1_9BACT</name>
<gene>
    <name evidence="9" type="primary">nfo</name>
    <name evidence="11" type="ORF">SAMN02746041_00528</name>
</gene>
<comment type="catalytic activity">
    <reaction evidence="9">
        <text>Endonucleolytic cleavage to 5'-phosphooligonucleotide end-products.</text>
        <dbReference type="EC" id="3.1.21.2"/>
    </reaction>
</comment>
<dbReference type="SMART" id="SM00518">
    <property type="entry name" value="AP2Ec"/>
    <property type="match status" value="1"/>
</dbReference>
<feature type="binding site" evidence="9">
    <location>
        <position position="233"/>
    </location>
    <ligand>
        <name>Zn(2+)</name>
        <dbReference type="ChEBI" id="CHEBI:29105"/>
        <label>3</label>
    </ligand>
</feature>
<feature type="binding site" evidence="9">
    <location>
        <position position="67"/>
    </location>
    <ligand>
        <name>Zn(2+)</name>
        <dbReference type="ChEBI" id="CHEBI:29105"/>
        <label>1</label>
    </ligand>
</feature>
<dbReference type="AlphaFoldDB" id="A0A1W1X4M1"/>
<keyword evidence="2 9" id="KW-0540">Nuclease</keyword>
<feature type="binding site" evidence="9">
    <location>
        <position position="146"/>
    </location>
    <ligand>
        <name>Zn(2+)</name>
        <dbReference type="ChEBI" id="CHEBI:29105"/>
        <label>2</label>
    </ligand>
</feature>
<dbReference type="GO" id="GO:0003906">
    <property type="term" value="F:DNA-(apurinic or apyrimidinic site) endonuclease activity"/>
    <property type="evidence" value="ECO:0007669"/>
    <property type="project" value="TreeGrafter"/>
</dbReference>
<organism evidence="11 12">
    <name type="scientific">Desulfacinum hydrothermale DSM 13146</name>
    <dbReference type="NCBI Taxonomy" id="1121390"/>
    <lineage>
        <taxon>Bacteria</taxon>
        <taxon>Pseudomonadati</taxon>
        <taxon>Thermodesulfobacteriota</taxon>
        <taxon>Syntrophobacteria</taxon>
        <taxon>Syntrophobacterales</taxon>
        <taxon>Syntrophobacteraceae</taxon>
        <taxon>Desulfacinum</taxon>
    </lineage>
</organism>
<keyword evidence="7 9" id="KW-0862">Zinc</keyword>
<dbReference type="Pfam" id="PF01261">
    <property type="entry name" value="AP_endonuc_2"/>
    <property type="match status" value="1"/>
</dbReference>
<keyword evidence="6 9" id="KW-0378">Hydrolase</keyword>
<dbReference type="GO" id="GO:0003677">
    <property type="term" value="F:DNA binding"/>
    <property type="evidence" value="ECO:0007669"/>
    <property type="project" value="InterPro"/>
</dbReference>
<dbReference type="HAMAP" id="MF_00152">
    <property type="entry name" value="Nfo"/>
    <property type="match status" value="1"/>
</dbReference>
<dbReference type="SUPFAM" id="SSF51658">
    <property type="entry name" value="Xylose isomerase-like"/>
    <property type="match status" value="1"/>
</dbReference>
<sequence length="282" mass="31792">MMRIGFHLSISGGLPAAVDAAERLGCRAVQIFVRNPRQWKNRHLDDGEIQAFRRRRRQAALWPVVVHLSYLPNLAGHDERIREKSLRALKEEWRLARHIGADYLVVHCGHHHGLGLDKGHERVAEALAWVLTENEGNHGPTRILLENAAGQGTEVGSSLGELRRIRDLLGPLSVHVGYCVDTAHAAAAGYRFRTREELERFVAELDAILGLHRVALWHLNDSKVPVGKRVDRHWHVGCGAIGREAFRRFVHHPRLKSIPAIMETPKKGDQDDLENLARVLSL</sequence>
<dbReference type="PANTHER" id="PTHR21445:SF0">
    <property type="entry name" value="APURINIC-APYRIMIDINIC ENDONUCLEASE"/>
    <property type="match status" value="1"/>
</dbReference>
<dbReference type="InterPro" id="IPR013022">
    <property type="entry name" value="Xyl_isomerase-like_TIM-brl"/>
</dbReference>
<dbReference type="NCBIfam" id="TIGR00587">
    <property type="entry name" value="nfo"/>
    <property type="match status" value="1"/>
</dbReference>
<dbReference type="Gene3D" id="3.20.20.150">
    <property type="entry name" value="Divalent-metal-dependent TIM barrel enzymes"/>
    <property type="match status" value="1"/>
</dbReference>
<dbReference type="GO" id="GO:0008081">
    <property type="term" value="F:phosphoric diester hydrolase activity"/>
    <property type="evidence" value="ECO:0007669"/>
    <property type="project" value="TreeGrafter"/>
</dbReference>
<feature type="binding site" evidence="9">
    <location>
        <position position="107"/>
    </location>
    <ligand>
        <name>Zn(2+)</name>
        <dbReference type="ChEBI" id="CHEBI:29105"/>
        <label>1</label>
    </ligand>
</feature>
<proteinExistence type="inferred from homology"/>
<comment type="cofactor">
    <cofactor evidence="9">
        <name>Zn(2+)</name>
        <dbReference type="ChEBI" id="CHEBI:29105"/>
    </cofactor>
    <text evidence="9">Binds 3 Zn(2+) ions.</text>
</comment>
<reference evidence="11 12" key="1">
    <citation type="submission" date="2017-04" db="EMBL/GenBank/DDBJ databases">
        <authorList>
            <person name="Afonso C.L."/>
            <person name="Miller P.J."/>
            <person name="Scott M.A."/>
            <person name="Spackman E."/>
            <person name="Goraichik I."/>
            <person name="Dimitrov K.M."/>
            <person name="Suarez D.L."/>
            <person name="Swayne D.E."/>
        </authorList>
    </citation>
    <scope>NUCLEOTIDE SEQUENCE [LARGE SCALE GENOMIC DNA]</scope>
    <source>
        <strain evidence="11 12">DSM 13146</strain>
    </source>
</reference>
<evidence type="ECO:0000256" key="3">
    <source>
        <dbReference type="ARBA" id="ARBA00022723"/>
    </source>
</evidence>
<feature type="binding site" evidence="9">
    <location>
        <position position="218"/>
    </location>
    <ligand>
        <name>Zn(2+)</name>
        <dbReference type="ChEBI" id="CHEBI:29105"/>
        <label>2</label>
    </ligand>
</feature>
<evidence type="ECO:0000313" key="11">
    <source>
        <dbReference type="EMBL" id="SMC18780.1"/>
    </source>
</evidence>
<evidence type="ECO:0000256" key="7">
    <source>
        <dbReference type="ARBA" id="ARBA00022833"/>
    </source>
</evidence>
<dbReference type="InterPro" id="IPR001719">
    <property type="entry name" value="AP_endonuc_2"/>
</dbReference>
<protein>
    <recommendedName>
        <fullName evidence="9">Probable endonuclease 4</fullName>
        <ecNumber evidence="9">3.1.21.2</ecNumber>
    </recommendedName>
    <alternativeName>
        <fullName evidence="9">Endodeoxyribonuclease IV</fullName>
    </alternativeName>
    <alternativeName>
        <fullName evidence="9">Endonuclease IV</fullName>
    </alternativeName>
</protein>
<evidence type="ECO:0000256" key="5">
    <source>
        <dbReference type="ARBA" id="ARBA00022763"/>
    </source>
</evidence>
<dbReference type="GO" id="GO:0008270">
    <property type="term" value="F:zinc ion binding"/>
    <property type="evidence" value="ECO:0007669"/>
    <property type="project" value="UniProtKB-UniRule"/>
</dbReference>
<dbReference type="PROSITE" id="PS00731">
    <property type="entry name" value="AP_NUCLEASE_F2_3"/>
    <property type="match status" value="1"/>
</dbReference>
<comment type="similarity">
    <text evidence="1 9">Belongs to the AP endonuclease 2 family.</text>
</comment>
<evidence type="ECO:0000256" key="8">
    <source>
        <dbReference type="ARBA" id="ARBA00023204"/>
    </source>
</evidence>
<evidence type="ECO:0000256" key="4">
    <source>
        <dbReference type="ARBA" id="ARBA00022759"/>
    </source>
</evidence>
<feature type="domain" description="Xylose isomerase-like TIM barrel" evidence="10">
    <location>
        <begin position="18"/>
        <end position="269"/>
    </location>
</feature>
<evidence type="ECO:0000256" key="2">
    <source>
        <dbReference type="ARBA" id="ARBA00022722"/>
    </source>
</evidence>
<dbReference type="OrthoDB" id="9805666at2"/>
<evidence type="ECO:0000313" key="12">
    <source>
        <dbReference type="Proteomes" id="UP000192783"/>
    </source>
</evidence>
<feature type="binding site" evidence="9">
    <location>
        <position position="231"/>
    </location>
    <ligand>
        <name>Zn(2+)</name>
        <dbReference type="ChEBI" id="CHEBI:29105"/>
        <label>3</label>
    </ligand>
</feature>
<keyword evidence="4 9" id="KW-0255">Endonuclease</keyword>
<dbReference type="PANTHER" id="PTHR21445">
    <property type="entry name" value="ENDONUCLEASE IV ENDODEOXYRIBONUCLEASE IV"/>
    <property type="match status" value="1"/>
</dbReference>
<dbReference type="Proteomes" id="UP000192783">
    <property type="component" value="Unassembled WGS sequence"/>
</dbReference>
<evidence type="ECO:0000256" key="6">
    <source>
        <dbReference type="ARBA" id="ARBA00022801"/>
    </source>
</evidence>
<evidence type="ECO:0000256" key="1">
    <source>
        <dbReference type="ARBA" id="ARBA00005340"/>
    </source>
</evidence>
<evidence type="ECO:0000259" key="10">
    <source>
        <dbReference type="Pfam" id="PF01261"/>
    </source>
</evidence>
<dbReference type="STRING" id="1121390.SAMN02746041_00528"/>
<dbReference type="RefSeq" id="WP_084056004.1">
    <property type="nucleotide sequence ID" value="NZ_FWXF01000002.1"/>
</dbReference>
<feature type="binding site" evidence="9">
    <location>
        <position position="146"/>
    </location>
    <ligand>
        <name>Zn(2+)</name>
        <dbReference type="ChEBI" id="CHEBI:29105"/>
        <label>1</label>
    </ligand>
</feature>
<keyword evidence="5 9" id="KW-0227">DNA damage</keyword>
<dbReference type="PROSITE" id="PS51432">
    <property type="entry name" value="AP_NUCLEASE_F2_4"/>
    <property type="match status" value="1"/>
</dbReference>
<keyword evidence="8 9" id="KW-0234">DNA repair</keyword>
<feature type="binding site" evidence="9">
    <location>
        <position position="184"/>
    </location>
    <ligand>
        <name>Zn(2+)</name>
        <dbReference type="ChEBI" id="CHEBI:29105"/>
        <label>3</label>
    </ligand>
</feature>
<keyword evidence="12" id="KW-1185">Reference proteome</keyword>
<comment type="function">
    <text evidence="9">Endonuclease IV plays a role in DNA repair. It cleaves phosphodiester bonds at apurinic or apyrimidinic (AP) sites, generating a 3'-hydroxyl group and a 5'-terminal sugar phosphate.</text>
</comment>
<dbReference type="EMBL" id="FWXF01000002">
    <property type="protein sequence ID" value="SMC18780.1"/>
    <property type="molecule type" value="Genomic_DNA"/>
</dbReference>
<keyword evidence="3 9" id="KW-0479">Metal-binding</keyword>
<feature type="binding site" evidence="9">
    <location>
        <position position="263"/>
    </location>
    <ligand>
        <name>Zn(2+)</name>
        <dbReference type="ChEBI" id="CHEBI:29105"/>
        <label>2</label>
    </ligand>
</feature>
<dbReference type="GO" id="GO:0008833">
    <property type="term" value="F:deoxyribonuclease IV (phage-T4-induced) activity"/>
    <property type="evidence" value="ECO:0007669"/>
    <property type="project" value="UniProtKB-UniRule"/>
</dbReference>